<feature type="compositionally biased region" description="Basic and acidic residues" evidence="1">
    <location>
        <begin position="129"/>
        <end position="148"/>
    </location>
</feature>
<protein>
    <submittedName>
        <fullName evidence="3">Uncharacterized protein</fullName>
    </submittedName>
</protein>
<evidence type="ECO:0000313" key="4">
    <source>
        <dbReference type="Proteomes" id="UP000536441"/>
    </source>
</evidence>
<comment type="caution">
    <text evidence="3">The sequence shown here is derived from an EMBL/GenBank/DDBJ whole genome shotgun (WGS) entry which is preliminary data.</text>
</comment>
<proteinExistence type="predicted"/>
<evidence type="ECO:0000256" key="2">
    <source>
        <dbReference type="SAM" id="Phobius"/>
    </source>
</evidence>
<sequence length="148" mass="16225">MMTATLLLLGLTMLLYVWPDLPVSRWLAPMLVEAPARRLNRVRPGHWAMIVAGVALIGLAIWFEIDEIRMLAMAGGSMGDLVMIASTIEWGGVAELGMATILSSSMLARWPVFRRWAGRLSAGRAARPRRAERPANDTSDGEGRRLAA</sequence>
<keyword evidence="2" id="KW-0472">Membrane</keyword>
<organism evidence="3 4">
    <name type="scientific">Sphingomonas zeae</name>
    <dbReference type="NCBI Taxonomy" id="1646122"/>
    <lineage>
        <taxon>Bacteria</taxon>
        <taxon>Pseudomonadati</taxon>
        <taxon>Pseudomonadota</taxon>
        <taxon>Alphaproteobacteria</taxon>
        <taxon>Sphingomonadales</taxon>
        <taxon>Sphingomonadaceae</taxon>
        <taxon>Sphingomonas</taxon>
    </lineage>
</organism>
<feature type="region of interest" description="Disordered" evidence="1">
    <location>
        <begin position="127"/>
        <end position="148"/>
    </location>
</feature>
<dbReference type="EMBL" id="JABMCH010000071">
    <property type="protein sequence ID" value="NUU48862.1"/>
    <property type="molecule type" value="Genomic_DNA"/>
</dbReference>
<reference evidence="3 4" key="1">
    <citation type="submission" date="2020-05" db="EMBL/GenBank/DDBJ databases">
        <title>Genome Sequencing of Type Strains.</title>
        <authorList>
            <person name="Lemaire J.F."/>
            <person name="Inderbitzin P."/>
            <person name="Gregorio O.A."/>
            <person name="Collins S.B."/>
            <person name="Wespe N."/>
            <person name="Knight-Connoni V."/>
        </authorList>
    </citation>
    <scope>NUCLEOTIDE SEQUENCE [LARGE SCALE GENOMIC DNA]</scope>
    <source>
        <strain evidence="3 4">DSM 100049</strain>
    </source>
</reference>
<keyword evidence="2" id="KW-0812">Transmembrane</keyword>
<dbReference type="Proteomes" id="UP000536441">
    <property type="component" value="Unassembled WGS sequence"/>
</dbReference>
<gene>
    <name evidence="3" type="ORF">HP438_17980</name>
</gene>
<dbReference type="RefSeq" id="WP_175313594.1">
    <property type="nucleotide sequence ID" value="NZ_CBCRYR010000045.1"/>
</dbReference>
<name>A0A7Y6EJ60_9SPHN</name>
<evidence type="ECO:0000313" key="3">
    <source>
        <dbReference type="EMBL" id="NUU48862.1"/>
    </source>
</evidence>
<dbReference type="AlphaFoldDB" id="A0A7Y6EJ60"/>
<feature type="transmembrane region" description="Helical" evidence="2">
    <location>
        <begin position="45"/>
        <end position="63"/>
    </location>
</feature>
<accession>A0A7Y6EJ60</accession>
<evidence type="ECO:0000256" key="1">
    <source>
        <dbReference type="SAM" id="MobiDB-lite"/>
    </source>
</evidence>
<keyword evidence="4" id="KW-1185">Reference proteome</keyword>
<keyword evidence="2" id="KW-1133">Transmembrane helix</keyword>